<organism evidence="1 2">
    <name type="scientific">Colletotrichum phormii</name>
    <dbReference type="NCBI Taxonomy" id="359342"/>
    <lineage>
        <taxon>Eukaryota</taxon>
        <taxon>Fungi</taxon>
        <taxon>Dikarya</taxon>
        <taxon>Ascomycota</taxon>
        <taxon>Pezizomycotina</taxon>
        <taxon>Sordariomycetes</taxon>
        <taxon>Hypocreomycetidae</taxon>
        <taxon>Glomerellales</taxon>
        <taxon>Glomerellaceae</taxon>
        <taxon>Colletotrichum</taxon>
        <taxon>Colletotrichum acutatum species complex</taxon>
    </lineage>
</organism>
<dbReference type="AlphaFoldDB" id="A0AAI9ZSB0"/>
<dbReference type="RefSeq" id="XP_060445894.1">
    <property type="nucleotide sequence ID" value="XM_060582806.1"/>
</dbReference>
<reference evidence="1" key="1">
    <citation type="submission" date="2021-06" db="EMBL/GenBank/DDBJ databases">
        <title>Comparative genomics, transcriptomics and evolutionary studies reveal genomic signatures of adaptation to plant cell wall in hemibiotrophic fungi.</title>
        <authorList>
            <consortium name="DOE Joint Genome Institute"/>
            <person name="Baroncelli R."/>
            <person name="Diaz J.F."/>
            <person name="Benocci T."/>
            <person name="Peng M."/>
            <person name="Battaglia E."/>
            <person name="Haridas S."/>
            <person name="Andreopoulos W."/>
            <person name="Labutti K."/>
            <person name="Pangilinan J."/>
            <person name="Floch G.L."/>
            <person name="Makela M.R."/>
            <person name="Henrissat B."/>
            <person name="Grigoriev I.V."/>
            <person name="Crouch J.A."/>
            <person name="De Vries R.P."/>
            <person name="Sukno S.A."/>
            <person name="Thon M.R."/>
        </authorList>
    </citation>
    <scope>NUCLEOTIDE SEQUENCE</scope>
    <source>
        <strain evidence="1">CBS 102054</strain>
    </source>
</reference>
<dbReference type="GeneID" id="85467668"/>
<proteinExistence type="predicted"/>
<evidence type="ECO:0000313" key="2">
    <source>
        <dbReference type="Proteomes" id="UP001243989"/>
    </source>
</evidence>
<evidence type="ECO:0000313" key="1">
    <source>
        <dbReference type="EMBL" id="KAK1637287.1"/>
    </source>
</evidence>
<gene>
    <name evidence="1" type="ORF">BDP81DRAFT_221824</name>
</gene>
<protein>
    <submittedName>
        <fullName evidence="1">Uncharacterized protein</fullName>
    </submittedName>
</protein>
<accession>A0AAI9ZSB0</accession>
<sequence>MPTLHYPPRRNMSSSRCSLEGSELQCAAEPCRSPSQLPSPDEPKSYSRDILVSRPAVSVRRLFRKLRLQQASKTRDCGDSESPWQLNCPRFSRRLCQYRVRILILSRKEKSTLLPNHYDEIQSTMLNLGRHRPTSSTETLPVIGNCLCSN</sequence>
<comment type="caution">
    <text evidence="1">The sequence shown here is derived from an EMBL/GenBank/DDBJ whole genome shotgun (WGS) entry which is preliminary data.</text>
</comment>
<dbReference type="EMBL" id="JAHMHQ010000009">
    <property type="protein sequence ID" value="KAK1637287.1"/>
    <property type="molecule type" value="Genomic_DNA"/>
</dbReference>
<name>A0AAI9ZSB0_9PEZI</name>
<dbReference type="Proteomes" id="UP001243989">
    <property type="component" value="Unassembled WGS sequence"/>
</dbReference>
<keyword evidence="2" id="KW-1185">Reference proteome</keyword>